<sequence length="82" mass="9273">MEIQLHDMVVLTSNIRAKQFMGDRWVLLRRGQVGTVVEEYEDGKAFEVEFSGTDGQAFAMIAVKAEQLISLHYEPLELDLAS</sequence>
<dbReference type="AlphaFoldDB" id="A0A926UW32"/>
<comment type="caution">
    <text evidence="1">The sequence shown here is derived from an EMBL/GenBank/DDBJ whole genome shotgun (WGS) entry which is preliminary data.</text>
</comment>
<dbReference type="InterPro" id="IPR032568">
    <property type="entry name" value="DUF4926"/>
</dbReference>
<evidence type="ECO:0000313" key="1">
    <source>
        <dbReference type="EMBL" id="MBD2151075.1"/>
    </source>
</evidence>
<gene>
    <name evidence="1" type="ORF">H6F44_13240</name>
</gene>
<proteinExistence type="predicted"/>
<accession>A0A926UW32</accession>
<dbReference type="Pfam" id="PF16277">
    <property type="entry name" value="DUF4926"/>
    <property type="match status" value="1"/>
</dbReference>
<organism evidence="1 2">
    <name type="scientific">Pseudanabaena cinerea FACHB-1277</name>
    <dbReference type="NCBI Taxonomy" id="2949581"/>
    <lineage>
        <taxon>Bacteria</taxon>
        <taxon>Bacillati</taxon>
        <taxon>Cyanobacteriota</taxon>
        <taxon>Cyanophyceae</taxon>
        <taxon>Pseudanabaenales</taxon>
        <taxon>Pseudanabaenaceae</taxon>
        <taxon>Pseudanabaena</taxon>
        <taxon>Pseudanabaena cinerea</taxon>
    </lineage>
</organism>
<dbReference type="EMBL" id="JACJPY010000041">
    <property type="protein sequence ID" value="MBD2151075.1"/>
    <property type="molecule type" value="Genomic_DNA"/>
</dbReference>
<dbReference type="Proteomes" id="UP000631421">
    <property type="component" value="Unassembled WGS sequence"/>
</dbReference>
<reference evidence="1 2" key="1">
    <citation type="journal article" date="2015" name="ISME J.">
        <title>Draft Genome Sequence of Streptomyces incarnatus NRRL8089, which Produces the Nucleoside Antibiotic Sinefungin.</title>
        <authorList>
            <person name="Oshima K."/>
            <person name="Hattori M."/>
            <person name="Shimizu H."/>
            <person name="Fukuda K."/>
            <person name="Nemoto M."/>
            <person name="Inagaki K."/>
            <person name="Tamura T."/>
        </authorList>
    </citation>
    <scope>NUCLEOTIDE SEQUENCE [LARGE SCALE GENOMIC DNA]</scope>
    <source>
        <strain evidence="1 2">FACHB-1277</strain>
    </source>
</reference>
<keyword evidence="2" id="KW-1185">Reference proteome</keyword>
<name>A0A926UW32_9CYAN</name>
<protein>
    <submittedName>
        <fullName evidence="1">DUF4926 domain-containing protein</fullName>
    </submittedName>
</protein>
<evidence type="ECO:0000313" key="2">
    <source>
        <dbReference type="Proteomes" id="UP000631421"/>
    </source>
</evidence>
<dbReference type="RefSeq" id="WP_190351447.1">
    <property type="nucleotide sequence ID" value="NZ_JACJPY010000041.1"/>
</dbReference>